<keyword evidence="3" id="KW-0597">Phosphoprotein</keyword>
<evidence type="ECO:0000256" key="7">
    <source>
        <dbReference type="ARBA" id="ARBA00022840"/>
    </source>
</evidence>
<evidence type="ECO:0000256" key="9">
    <source>
        <dbReference type="SAM" id="Phobius"/>
    </source>
</evidence>
<dbReference type="SMART" id="SM00387">
    <property type="entry name" value="HATPase_c"/>
    <property type="match status" value="1"/>
</dbReference>
<evidence type="ECO:0000256" key="1">
    <source>
        <dbReference type="ARBA" id="ARBA00000085"/>
    </source>
</evidence>
<dbReference type="Pfam" id="PF07730">
    <property type="entry name" value="HisKA_3"/>
    <property type="match status" value="1"/>
</dbReference>
<gene>
    <name evidence="11" type="ORF">K8F61_03650</name>
</gene>
<proteinExistence type="predicted"/>
<dbReference type="Proteomes" id="UP001199642">
    <property type="component" value="Chromosome"/>
</dbReference>
<comment type="catalytic activity">
    <reaction evidence="1">
        <text>ATP + protein L-histidine = ADP + protein N-phospho-L-histidine.</text>
        <dbReference type="EC" id="2.7.13.3"/>
    </reaction>
</comment>
<keyword evidence="12" id="KW-1185">Reference proteome</keyword>
<feature type="transmembrane region" description="Helical" evidence="9">
    <location>
        <begin position="153"/>
        <end position="174"/>
    </location>
</feature>
<dbReference type="InterPro" id="IPR036890">
    <property type="entry name" value="HATPase_C_sf"/>
</dbReference>
<dbReference type="EMBL" id="CP082781">
    <property type="protein sequence ID" value="UGS27314.1"/>
    <property type="molecule type" value="Genomic_DNA"/>
</dbReference>
<keyword evidence="6 11" id="KW-0418">Kinase</keyword>
<feature type="domain" description="Histidine kinase/HSP90-like ATPase" evidence="10">
    <location>
        <begin position="319"/>
        <end position="418"/>
    </location>
</feature>
<dbReference type="InterPro" id="IPR003594">
    <property type="entry name" value="HATPase_dom"/>
</dbReference>
<keyword evidence="9" id="KW-0472">Membrane</keyword>
<evidence type="ECO:0000313" key="11">
    <source>
        <dbReference type="EMBL" id="UGS27314.1"/>
    </source>
</evidence>
<keyword evidence="8" id="KW-0902">Two-component regulatory system</keyword>
<evidence type="ECO:0000256" key="2">
    <source>
        <dbReference type="ARBA" id="ARBA00012438"/>
    </source>
</evidence>
<keyword evidence="5" id="KW-0547">Nucleotide-binding</keyword>
<keyword evidence="9" id="KW-1133">Transmembrane helix</keyword>
<keyword evidence="9" id="KW-0812">Transmembrane</keyword>
<feature type="transmembrane region" description="Helical" evidence="9">
    <location>
        <begin position="102"/>
        <end position="120"/>
    </location>
</feature>
<dbReference type="InterPro" id="IPR011712">
    <property type="entry name" value="Sig_transdc_His_kin_sub3_dim/P"/>
</dbReference>
<dbReference type="InterPro" id="IPR050482">
    <property type="entry name" value="Sensor_HK_TwoCompSys"/>
</dbReference>
<dbReference type="CDD" id="cd16917">
    <property type="entry name" value="HATPase_UhpB-NarQ-NarX-like"/>
    <property type="match status" value="1"/>
</dbReference>
<accession>A0ABY3RTM9</accession>
<name>A0ABY3RTM9_9MICO</name>
<dbReference type="GO" id="GO:0016301">
    <property type="term" value="F:kinase activity"/>
    <property type="evidence" value="ECO:0007669"/>
    <property type="project" value="UniProtKB-KW"/>
</dbReference>
<evidence type="ECO:0000259" key="10">
    <source>
        <dbReference type="SMART" id="SM00387"/>
    </source>
</evidence>
<evidence type="ECO:0000256" key="3">
    <source>
        <dbReference type="ARBA" id="ARBA00022553"/>
    </source>
</evidence>
<dbReference type="SUPFAM" id="SSF55874">
    <property type="entry name" value="ATPase domain of HSP90 chaperone/DNA topoisomerase II/histidine kinase"/>
    <property type="match status" value="1"/>
</dbReference>
<reference evidence="11 12" key="1">
    <citation type="submission" date="2023-01" db="EMBL/GenBank/DDBJ databases">
        <title>Characterization of estradiol degrading bacteria Microbacterium sp. MZT7 and reveal degrading genes through genome analysis.</title>
        <authorList>
            <person name="Hao P."/>
            <person name="Gao Y."/>
        </authorList>
    </citation>
    <scope>NUCLEOTIDE SEQUENCE [LARGE SCALE GENOMIC DNA]</scope>
    <source>
        <strain evidence="11 12">MZT7</strain>
    </source>
</reference>
<dbReference type="Gene3D" id="1.20.5.1930">
    <property type="match status" value="1"/>
</dbReference>
<feature type="transmembrane region" description="Helical" evidence="9">
    <location>
        <begin position="52"/>
        <end position="71"/>
    </location>
</feature>
<dbReference type="PANTHER" id="PTHR24421">
    <property type="entry name" value="NITRATE/NITRITE SENSOR PROTEIN NARX-RELATED"/>
    <property type="match status" value="1"/>
</dbReference>
<sequence length="419" mass="44530">MTSAPPSPLDRAAGRWQRHPRAVDAVTALSWVVLTVLPALGAGVGEDLQPDVLAYVLLGLVVVVFSTVLVLFRRRRPLLVFAVAFVSSVLLMPFWSNAGTVGAAYAVFAVAVYDSVRRAWVAAAAAYALTVAQSGIHLLTGIGLLPVTRDGNVIATVISYLVFDLLLLLVALLWGQNAGNRRRYVEALLERARILEHERDQEAQLAALAERSRIARDVHDIVSHSLSVIVRLADGATAVLAADPDRAGMAVTQIGGVARSSLDEMRRALGVLERAADDAGSRTSTGIEDLPRLVEVYRGIGLPVELSVVSDGTAEVSAGKQMTVFRVVQESLTNAMRHAVAPGVVGVEVRVDGAEVTATVHDDGRPVSPPPDEEARVGRGLVGMRERALLYGGSLDAGPLDPRNGAGWVVRLILPGDDR</sequence>
<organism evidence="11 12">
    <name type="scientific">Microbacterium resistens</name>
    <dbReference type="NCBI Taxonomy" id="156977"/>
    <lineage>
        <taxon>Bacteria</taxon>
        <taxon>Bacillati</taxon>
        <taxon>Actinomycetota</taxon>
        <taxon>Actinomycetes</taxon>
        <taxon>Micrococcales</taxon>
        <taxon>Microbacteriaceae</taxon>
        <taxon>Microbacterium</taxon>
    </lineage>
</organism>
<dbReference type="Gene3D" id="3.30.565.10">
    <property type="entry name" value="Histidine kinase-like ATPase, C-terminal domain"/>
    <property type="match status" value="1"/>
</dbReference>
<evidence type="ECO:0000313" key="12">
    <source>
        <dbReference type="Proteomes" id="UP001199642"/>
    </source>
</evidence>
<evidence type="ECO:0000256" key="4">
    <source>
        <dbReference type="ARBA" id="ARBA00022679"/>
    </source>
</evidence>
<dbReference type="EC" id="2.7.13.3" evidence="2"/>
<evidence type="ECO:0000256" key="5">
    <source>
        <dbReference type="ARBA" id="ARBA00022741"/>
    </source>
</evidence>
<dbReference type="Pfam" id="PF02518">
    <property type="entry name" value="HATPase_c"/>
    <property type="match status" value="1"/>
</dbReference>
<keyword evidence="4" id="KW-0808">Transferase</keyword>
<evidence type="ECO:0000256" key="8">
    <source>
        <dbReference type="ARBA" id="ARBA00023012"/>
    </source>
</evidence>
<feature type="transmembrane region" description="Helical" evidence="9">
    <location>
        <begin position="21"/>
        <end position="40"/>
    </location>
</feature>
<protein>
    <recommendedName>
        <fullName evidence="2">histidine kinase</fullName>
        <ecNumber evidence="2">2.7.13.3</ecNumber>
    </recommendedName>
</protein>
<dbReference type="RefSeq" id="WP_231820715.1">
    <property type="nucleotide sequence ID" value="NZ_CP082781.1"/>
</dbReference>
<feature type="transmembrane region" description="Helical" evidence="9">
    <location>
        <begin position="127"/>
        <end position="147"/>
    </location>
</feature>
<keyword evidence="7" id="KW-0067">ATP-binding</keyword>
<dbReference type="PANTHER" id="PTHR24421:SF10">
    <property type="entry name" value="NITRATE_NITRITE SENSOR PROTEIN NARQ"/>
    <property type="match status" value="1"/>
</dbReference>
<evidence type="ECO:0000256" key="6">
    <source>
        <dbReference type="ARBA" id="ARBA00022777"/>
    </source>
</evidence>